<keyword evidence="4" id="KW-1185">Reference proteome</keyword>
<keyword evidence="2" id="KW-1133">Transmembrane helix</keyword>
<gene>
    <name evidence="3" type="ORF">AAF712_003822</name>
</gene>
<protein>
    <submittedName>
        <fullName evidence="3">Uncharacterized protein</fullName>
    </submittedName>
</protein>
<evidence type="ECO:0000313" key="4">
    <source>
        <dbReference type="Proteomes" id="UP001437256"/>
    </source>
</evidence>
<sequence length="260" mass="28476">MSSFTRISLWLSIRRILAPRKLRNTYVALAIVTFVSAVALAAIKASMCAYSTETRTRDYPIICAASARKFVVVFQSISGYPSDLPDSSLKILFVTVDIALSLLLIAMPIHALRSMDLPRAKRNLLIMVFTGSIGTLVAALVHNVYVLRRNFRMNFFTTHYQAAIALIVCNIHVVIPRIYVIFTRRNDNDYVSTAASTSTTGRPRTTGTGPSNDTTTLMLTDVTHPIIDSTCDVTSSVFGGTPSIEGTEIVSTPGHVRTTL</sequence>
<dbReference type="Proteomes" id="UP001437256">
    <property type="component" value="Unassembled WGS sequence"/>
</dbReference>
<evidence type="ECO:0000256" key="1">
    <source>
        <dbReference type="SAM" id="MobiDB-lite"/>
    </source>
</evidence>
<name>A0ABR3A728_9AGAR</name>
<organism evidence="3 4">
    <name type="scientific">Marasmius tenuissimus</name>
    <dbReference type="NCBI Taxonomy" id="585030"/>
    <lineage>
        <taxon>Eukaryota</taxon>
        <taxon>Fungi</taxon>
        <taxon>Dikarya</taxon>
        <taxon>Basidiomycota</taxon>
        <taxon>Agaricomycotina</taxon>
        <taxon>Agaricomycetes</taxon>
        <taxon>Agaricomycetidae</taxon>
        <taxon>Agaricales</taxon>
        <taxon>Marasmiineae</taxon>
        <taxon>Marasmiaceae</taxon>
        <taxon>Marasmius</taxon>
    </lineage>
</organism>
<keyword evidence="2" id="KW-0812">Transmembrane</keyword>
<feature type="transmembrane region" description="Helical" evidence="2">
    <location>
        <begin position="124"/>
        <end position="147"/>
    </location>
</feature>
<evidence type="ECO:0000256" key="2">
    <source>
        <dbReference type="SAM" id="Phobius"/>
    </source>
</evidence>
<feature type="transmembrane region" description="Helical" evidence="2">
    <location>
        <begin position="24"/>
        <end position="43"/>
    </location>
</feature>
<accession>A0ABR3A728</accession>
<proteinExistence type="predicted"/>
<reference evidence="3 4" key="1">
    <citation type="submission" date="2024-05" db="EMBL/GenBank/DDBJ databases">
        <title>A draft genome resource for the thread blight pathogen Marasmius tenuissimus strain MS-2.</title>
        <authorList>
            <person name="Yulfo-Soto G.E."/>
            <person name="Baruah I.K."/>
            <person name="Amoako-Attah I."/>
            <person name="Bukari Y."/>
            <person name="Meinhardt L.W."/>
            <person name="Bailey B.A."/>
            <person name="Cohen S.P."/>
        </authorList>
    </citation>
    <scope>NUCLEOTIDE SEQUENCE [LARGE SCALE GENOMIC DNA]</scope>
    <source>
        <strain evidence="3 4">MS-2</strain>
    </source>
</reference>
<feature type="transmembrane region" description="Helical" evidence="2">
    <location>
        <begin position="91"/>
        <end position="112"/>
    </location>
</feature>
<dbReference type="EMBL" id="JBBXMP010000014">
    <property type="protein sequence ID" value="KAL0069136.1"/>
    <property type="molecule type" value="Genomic_DNA"/>
</dbReference>
<feature type="region of interest" description="Disordered" evidence="1">
    <location>
        <begin position="193"/>
        <end position="215"/>
    </location>
</feature>
<feature type="transmembrane region" description="Helical" evidence="2">
    <location>
        <begin position="159"/>
        <end position="180"/>
    </location>
</feature>
<evidence type="ECO:0000313" key="3">
    <source>
        <dbReference type="EMBL" id="KAL0069136.1"/>
    </source>
</evidence>
<comment type="caution">
    <text evidence="3">The sequence shown here is derived from an EMBL/GenBank/DDBJ whole genome shotgun (WGS) entry which is preliminary data.</text>
</comment>
<keyword evidence="2" id="KW-0472">Membrane</keyword>